<dbReference type="PROSITE" id="PS50011">
    <property type="entry name" value="PROTEIN_KINASE_DOM"/>
    <property type="match status" value="1"/>
</dbReference>
<sequence>MKKRGDEAKSHIRFSDSAYRACGQMTAYASAHHQSQFRVFSFSIFLFGEKGRLLRWDRSGVIYTESFKWLTEPDTLLEFIWRFNFLSDIERGHDTTVASVTDDEAEVALPKLKRYPGLENTKKADLQRFLIHDDRSANEDLGVYITPSAVWDTGGLFGRSTFGYIAYDVTSTNLVYLKDFWRTDLPGIEKEGDIYHKLHDAQVPNISKLGAAGDVPLSPECTATPQFPMANMSGVLAATRDPYVHYRLVLETLGKPLSTFKSTRQLCEVIRDAIVAHSAAYERAQILHRDVSAGNILITEEGTGMLIDWDLSKQVHKGVEEGPRQHSRTGTWQFISISRLREPRYTAHEVSDDLESFFWVLLYE</sequence>
<name>A0AAD4QLH4_9AGAM</name>
<dbReference type="InterPro" id="IPR040976">
    <property type="entry name" value="Pkinase_fungal"/>
</dbReference>
<dbReference type="AlphaFoldDB" id="A0AAD4QLH4"/>
<dbReference type="EMBL" id="WTXG01000046">
    <property type="protein sequence ID" value="KAI0296768.1"/>
    <property type="molecule type" value="Genomic_DNA"/>
</dbReference>
<feature type="domain" description="Protein kinase" evidence="1">
    <location>
        <begin position="151"/>
        <end position="364"/>
    </location>
</feature>
<comment type="caution">
    <text evidence="2">The sequence shown here is derived from an EMBL/GenBank/DDBJ whole genome shotgun (WGS) entry which is preliminary data.</text>
</comment>
<accession>A0AAD4QLH4</accession>
<dbReference type="GO" id="GO:0005524">
    <property type="term" value="F:ATP binding"/>
    <property type="evidence" value="ECO:0007669"/>
    <property type="project" value="InterPro"/>
</dbReference>
<gene>
    <name evidence="2" type="ORF">B0F90DRAFT_1636002</name>
</gene>
<reference evidence="2" key="1">
    <citation type="journal article" date="2022" name="New Phytol.">
        <title>Evolutionary transition to the ectomycorrhizal habit in the genomes of a hyperdiverse lineage of mushroom-forming fungi.</title>
        <authorList>
            <person name="Looney B."/>
            <person name="Miyauchi S."/>
            <person name="Morin E."/>
            <person name="Drula E."/>
            <person name="Courty P.E."/>
            <person name="Kohler A."/>
            <person name="Kuo A."/>
            <person name="LaButti K."/>
            <person name="Pangilinan J."/>
            <person name="Lipzen A."/>
            <person name="Riley R."/>
            <person name="Andreopoulos W."/>
            <person name="He G."/>
            <person name="Johnson J."/>
            <person name="Nolan M."/>
            <person name="Tritt A."/>
            <person name="Barry K.W."/>
            <person name="Grigoriev I.V."/>
            <person name="Nagy L.G."/>
            <person name="Hibbett D."/>
            <person name="Henrissat B."/>
            <person name="Matheny P.B."/>
            <person name="Labbe J."/>
            <person name="Martin F.M."/>
        </authorList>
    </citation>
    <scope>NUCLEOTIDE SEQUENCE</scope>
    <source>
        <strain evidence="2">BPL690</strain>
    </source>
</reference>
<dbReference type="InterPro" id="IPR000719">
    <property type="entry name" value="Prot_kinase_dom"/>
</dbReference>
<dbReference type="PANTHER" id="PTHR38248:SF2">
    <property type="entry name" value="FUNK1 11"/>
    <property type="match status" value="1"/>
</dbReference>
<dbReference type="Pfam" id="PF17667">
    <property type="entry name" value="Pkinase_fungal"/>
    <property type="match status" value="1"/>
</dbReference>
<dbReference type="GO" id="GO:0004672">
    <property type="term" value="F:protein kinase activity"/>
    <property type="evidence" value="ECO:0007669"/>
    <property type="project" value="InterPro"/>
</dbReference>
<evidence type="ECO:0000259" key="1">
    <source>
        <dbReference type="PROSITE" id="PS50011"/>
    </source>
</evidence>
<proteinExistence type="predicted"/>
<keyword evidence="3" id="KW-1185">Reference proteome</keyword>
<protein>
    <recommendedName>
        <fullName evidence="1">Protein kinase domain-containing protein</fullName>
    </recommendedName>
</protein>
<dbReference type="SUPFAM" id="SSF56112">
    <property type="entry name" value="Protein kinase-like (PK-like)"/>
    <property type="match status" value="1"/>
</dbReference>
<dbReference type="PROSITE" id="PS00109">
    <property type="entry name" value="PROTEIN_KINASE_TYR"/>
    <property type="match status" value="1"/>
</dbReference>
<dbReference type="InterPro" id="IPR011009">
    <property type="entry name" value="Kinase-like_dom_sf"/>
</dbReference>
<dbReference type="InterPro" id="IPR008266">
    <property type="entry name" value="Tyr_kinase_AS"/>
</dbReference>
<dbReference type="Proteomes" id="UP001203297">
    <property type="component" value="Unassembled WGS sequence"/>
</dbReference>
<organism evidence="2 3">
    <name type="scientific">Multifurca ochricompacta</name>
    <dbReference type="NCBI Taxonomy" id="376703"/>
    <lineage>
        <taxon>Eukaryota</taxon>
        <taxon>Fungi</taxon>
        <taxon>Dikarya</taxon>
        <taxon>Basidiomycota</taxon>
        <taxon>Agaricomycotina</taxon>
        <taxon>Agaricomycetes</taxon>
        <taxon>Russulales</taxon>
        <taxon>Russulaceae</taxon>
        <taxon>Multifurca</taxon>
    </lineage>
</organism>
<dbReference type="PANTHER" id="PTHR38248">
    <property type="entry name" value="FUNK1 6"/>
    <property type="match status" value="1"/>
</dbReference>
<evidence type="ECO:0000313" key="3">
    <source>
        <dbReference type="Proteomes" id="UP001203297"/>
    </source>
</evidence>
<dbReference type="Gene3D" id="1.10.510.10">
    <property type="entry name" value="Transferase(Phosphotransferase) domain 1"/>
    <property type="match status" value="1"/>
</dbReference>
<evidence type="ECO:0000313" key="2">
    <source>
        <dbReference type="EMBL" id="KAI0296768.1"/>
    </source>
</evidence>